<feature type="region of interest" description="Disordered" evidence="1">
    <location>
        <begin position="506"/>
        <end position="566"/>
    </location>
</feature>
<organism evidence="4">
    <name type="scientific">Xenopus tropicalis</name>
    <name type="common">Western clawed frog</name>
    <name type="synonym">Silurana tropicalis</name>
    <dbReference type="NCBI Taxonomy" id="8364"/>
    <lineage>
        <taxon>Eukaryota</taxon>
        <taxon>Metazoa</taxon>
        <taxon>Chordata</taxon>
        <taxon>Craniata</taxon>
        <taxon>Vertebrata</taxon>
        <taxon>Euteleostomi</taxon>
        <taxon>Amphibia</taxon>
        <taxon>Batrachia</taxon>
        <taxon>Anura</taxon>
        <taxon>Pipoidea</taxon>
        <taxon>Pipidae</taxon>
        <taxon>Xenopodinae</taxon>
        <taxon>Xenopus</taxon>
        <taxon>Silurana</taxon>
    </lineage>
</organism>
<dbReference type="Pfam" id="PF06119">
    <property type="entry name" value="NIDO"/>
    <property type="match status" value="1"/>
</dbReference>
<feature type="region of interest" description="Disordered" evidence="1">
    <location>
        <begin position="445"/>
        <end position="490"/>
    </location>
</feature>
<dbReference type="GeneTree" id="ENSGT00940000164679"/>
<evidence type="ECO:0000256" key="1">
    <source>
        <dbReference type="SAM" id="MobiDB-lite"/>
    </source>
</evidence>
<feature type="signal peptide" evidence="2">
    <location>
        <begin position="1"/>
        <end position="22"/>
    </location>
</feature>
<reference evidence="4" key="1">
    <citation type="journal article" date="2010" name="Science">
        <title>The genome of the Western clawed frog Xenopus tropicalis.</title>
        <authorList>
            <person name="Hellsten U."/>
            <person name="Harland R.M."/>
            <person name="Gilchrist M.J."/>
            <person name="Hendrix D."/>
            <person name="Jurka J."/>
            <person name="Kapitonov V."/>
            <person name="Ovcharenko I."/>
            <person name="Putnam N.H."/>
            <person name="Shu S."/>
            <person name="Taher L."/>
            <person name="Blitz I.L."/>
            <person name="Blumberg B."/>
            <person name="Dichmann D.S."/>
            <person name="Dubchak I."/>
            <person name="Amaya E."/>
            <person name="Detter J.C."/>
            <person name="Fletcher R."/>
            <person name="Gerhard D.S."/>
            <person name="Goodstein D."/>
            <person name="Graves T."/>
            <person name="Grigoriev I.V."/>
            <person name="Grimwood J."/>
            <person name="Kawashima T."/>
            <person name="Lindquist E."/>
            <person name="Lucas S.M."/>
            <person name="Mead P.E."/>
            <person name="Mitros T."/>
            <person name="Ogino H."/>
            <person name="Ohta Y."/>
            <person name="Poliakov A.V."/>
            <person name="Pollet N."/>
            <person name="Robert J."/>
            <person name="Salamov A."/>
            <person name="Sater A.K."/>
            <person name="Schmutz J."/>
            <person name="Terry A."/>
            <person name="Vize P.D."/>
            <person name="Warren W.C."/>
            <person name="Wells D."/>
            <person name="Wills A."/>
            <person name="Wilson R.K."/>
            <person name="Zimmerman L.B."/>
            <person name="Zorn A.M."/>
            <person name="Grainger R."/>
            <person name="Grammer T."/>
            <person name="Khokha M.K."/>
            <person name="Richardson P.M."/>
            <person name="Rokhsar D.S."/>
        </authorList>
    </citation>
    <scope>NUCLEOTIDE SEQUENCE [LARGE SCALE GENOMIC DNA]</scope>
    <source>
        <strain evidence="4">Nigerian</strain>
    </source>
</reference>
<dbReference type="GO" id="GO:0007160">
    <property type="term" value="P:cell-matrix adhesion"/>
    <property type="evidence" value="ECO:0007669"/>
    <property type="project" value="InterPro"/>
</dbReference>
<dbReference type="Bgee" id="ENSXETG00000005459">
    <property type="expression patterns" value="Expressed in neurula embryo and 6 other cell types or tissues"/>
</dbReference>
<evidence type="ECO:0000313" key="4">
    <source>
        <dbReference type="Ensembl" id="ENSXETP00000100374"/>
    </source>
</evidence>
<reference evidence="4" key="2">
    <citation type="submission" date="2020-05" db="UniProtKB">
        <authorList>
            <consortium name="Ensembl"/>
        </authorList>
    </citation>
    <scope>IDENTIFICATION</scope>
</reference>
<dbReference type="InterPro" id="IPR051495">
    <property type="entry name" value="Epithelial_Barrier/Signaling"/>
</dbReference>
<keyword evidence="2" id="KW-0732">Signal</keyword>
<feature type="chain" id="PRO_5030156098" description="NIDO domain-containing protein" evidence="2">
    <location>
        <begin position="23"/>
        <end position="694"/>
    </location>
</feature>
<dbReference type="SMART" id="SM00539">
    <property type="entry name" value="NIDO"/>
    <property type="match status" value="1"/>
</dbReference>
<dbReference type="InterPro" id="IPR003886">
    <property type="entry name" value="NIDO_dom"/>
</dbReference>
<dbReference type="PROSITE" id="PS51220">
    <property type="entry name" value="NIDO"/>
    <property type="match status" value="1"/>
</dbReference>
<feature type="domain" description="NIDO" evidence="3">
    <location>
        <begin position="97"/>
        <end position="249"/>
    </location>
</feature>
<feature type="compositionally biased region" description="Low complexity" evidence="1">
    <location>
        <begin position="266"/>
        <end position="294"/>
    </location>
</feature>
<evidence type="ECO:0000256" key="2">
    <source>
        <dbReference type="SAM" id="SignalP"/>
    </source>
</evidence>
<evidence type="ECO:0000259" key="3">
    <source>
        <dbReference type="PROSITE" id="PS51220"/>
    </source>
</evidence>
<feature type="compositionally biased region" description="Polar residues" evidence="1">
    <location>
        <begin position="544"/>
        <end position="557"/>
    </location>
</feature>
<dbReference type="AlphaFoldDB" id="A0A6I8SRC0"/>
<feature type="region of interest" description="Disordered" evidence="1">
    <location>
        <begin position="266"/>
        <end position="299"/>
    </location>
</feature>
<feature type="compositionally biased region" description="Low complexity" evidence="1">
    <location>
        <begin position="385"/>
        <end position="415"/>
    </location>
</feature>
<dbReference type="Ensembl" id="ENSXETT00000077294">
    <property type="protein sequence ID" value="ENSXETP00000100374"/>
    <property type="gene ID" value="ENSXETG00000005459"/>
</dbReference>
<protein>
    <recommendedName>
        <fullName evidence="3">NIDO domain-containing protein</fullName>
    </recommendedName>
</protein>
<name>A0A6I8SRC0_XENTR</name>
<accession>A0A6I8SRC0</accession>
<sequence length="694" mass="73424">MDLSTILGLLLLALNSVQVTYGNALLYPYGPGLDTINPKSDDGGSGPIQLSMKIPVFGMAFSSLYVSNNGLLSFNASIGSYVPSNVTSSLGNPFLAPFWADVYNINQGDIYYRESTNTTLLSQATTDIRRYFPNKNFSAKWVFVATWNNVSYYGSTSNKGDTFQAVLPTDGNLTFVMFNYGEIEWTTGTSGGGSSATGLGGTAALAGLNCGGTMACYVIPGSLSPSIINISSTSNVGFPGRWAFQVNDLTPGFPNVIIETTSVTTTPMETTTTKETTTPLRTTKETPATATSTPRVETSTMAENSTVFTMSTSTPVLETLHNIFTTAETTTTLTRTPMVLQTLQVTSSTETTTVPITIPTLGTTQEMSTTETTTVPITIPTLGTTQEMSTTETRTSTASTLEATPETSLPTETTSGLRASPLVQETSTAETTTVPITIATLGTTQEMSTTETRTSTASTLEATPETSSPTETTSSFRASPLVQETSTAETTTVPTTIPALGTTQEMSTTAETTTKVTRGSTLEATPETSSPAETTSGLRASPLVQETSTAAETTSGLRASPLVQETSTTETITVPITIPTLGTTQEMSTTEAASILTSRRVETTRETSITAGTRAFSTPDLTLPVLETTQQTSRIDFAEMSTETPAQRPAQKAYSTFTPPLAAVSLHLNSTRELIVKFIIIQETMNISSCLGNE</sequence>
<feature type="region of interest" description="Disordered" evidence="1">
    <location>
        <begin position="385"/>
        <end position="429"/>
    </location>
</feature>
<dbReference type="InParanoid" id="A0A6I8SRC0"/>
<feature type="compositionally biased region" description="Low complexity" evidence="1">
    <location>
        <begin position="506"/>
        <end position="536"/>
    </location>
</feature>
<proteinExistence type="predicted"/>
<dbReference type="PANTHER" id="PTHR13802:SF59">
    <property type="entry name" value="SUSHI DOMAIN-CONTAINING PROTEIN 2"/>
    <property type="match status" value="1"/>
</dbReference>
<dbReference type="PANTHER" id="PTHR13802">
    <property type="entry name" value="MUCIN 4-RELATED"/>
    <property type="match status" value="1"/>
</dbReference>